<accession>A0AAV3US93</accession>
<dbReference type="PANTHER" id="PTHR32432">
    <property type="entry name" value="CELL DIVISION PROTEIN FTSA-RELATED"/>
    <property type="match status" value="1"/>
</dbReference>
<dbReference type="Pfam" id="PF06277">
    <property type="entry name" value="EutA"/>
    <property type="match status" value="1"/>
</dbReference>
<dbReference type="RefSeq" id="WP_227779199.1">
    <property type="nucleotide sequence ID" value="NZ_BAABKX010000030.1"/>
</dbReference>
<dbReference type="InterPro" id="IPR050696">
    <property type="entry name" value="FtsA/MreB"/>
</dbReference>
<protein>
    <submittedName>
        <fullName evidence="1">Ethanolamine ammonia-lyase reactivating factor EutA</fullName>
    </submittedName>
</protein>
<dbReference type="Gene3D" id="3.30.420.40">
    <property type="match status" value="1"/>
</dbReference>
<organism evidence="1 2">
    <name type="scientific">Haladaptatus pallidirubidus</name>
    <dbReference type="NCBI Taxonomy" id="1008152"/>
    <lineage>
        <taxon>Archaea</taxon>
        <taxon>Methanobacteriati</taxon>
        <taxon>Methanobacteriota</taxon>
        <taxon>Stenosarchaea group</taxon>
        <taxon>Halobacteria</taxon>
        <taxon>Halobacteriales</taxon>
        <taxon>Haladaptataceae</taxon>
        <taxon>Haladaptatus</taxon>
    </lineage>
</organism>
<dbReference type="InterPro" id="IPR009377">
    <property type="entry name" value="EutA"/>
</dbReference>
<reference evidence="1 2" key="1">
    <citation type="journal article" date="2019" name="Int. J. Syst. Evol. Microbiol.">
        <title>The Global Catalogue of Microorganisms (GCM) 10K type strain sequencing project: providing services to taxonomists for standard genome sequencing and annotation.</title>
        <authorList>
            <consortium name="The Broad Institute Genomics Platform"/>
            <consortium name="The Broad Institute Genome Sequencing Center for Infectious Disease"/>
            <person name="Wu L."/>
            <person name="Ma J."/>
        </authorList>
    </citation>
    <scope>NUCLEOTIDE SEQUENCE [LARGE SCALE GENOMIC DNA]</scope>
    <source>
        <strain evidence="1 2">JCM 17504</strain>
    </source>
</reference>
<dbReference type="SUPFAM" id="SSF53067">
    <property type="entry name" value="Actin-like ATPase domain"/>
    <property type="match status" value="1"/>
</dbReference>
<dbReference type="InterPro" id="IPR043129">
    <property type="entry name" value="ATPase_NBD"/>
</dbReference>
<evidence type="ECO:0000313" key="1">
    <source>
        <dbReference type="EMBL" id="GAA5065993.1"/>
    </source>
</evidence>
<proteinExistence type="predicted"/>
<evidence type="ECO:0000313" key="2">
    <source>
        <dbReference type="Proteomes" id="UP001501729"/>
    </source>
</evidence>
<name>A0AAV3US93_9EURY</name>
<dbReference type="Proteomes" id="UP001501729">
    <property type="component" value="Unassembled WGS sequence"/>
</dbReference>
<dbReference type="PANTHER" id="PTHR32432:SF13">
    <property type="entry name" value="ETHANOLAMINE AMMONIA-LYASE REACTIVASE EUTA"/>
    <property type="match status" value="1"/>
</dbReference>
<keyword evidence="2" id="KW-1185">Reference proteome</keyword>
<dbReference type="AlphaFoldDB" id="A0AAV3US93"/>
<sequence>MPNNPENLTSVGIDIGTTTTQLVVSHLEVASTGLGATTIEIHDRSLIHQSEIYETPLCGPKTIDVDSVVDIVNTELARAGLSPDEVDSGAVIITGETAYKDNAEEVVHTIAADAGDFVIATAGADLEAVLAGRGSGAAAFAANHDAIVSNVDIGGGTTNIAVFQGDSLVETRAIDVGGRLIEFDSDGAVDRLSPAAKLLCEAHSISITRGDSPSADTLRNLGDVAADVIIEVLSELPGDNLTNQLLIGDPSFDQREFDEVFFTGGIGKLITDSEGAPSQYTYHDFGEYLAEAIRKRVNSGSARASKEDIRATVIGAGTQTIEFSGTTVEVQTDLLPLHNLPVVAVNDLSTIESPSTLESSFEKSVQRGISLFEDADGLVLYLPAVGSLQFERIETIARVLTDVYKRMLKKKQPLIVVLQQNCAKALAQQISYYSPDIDLVIIDELSVENGNYIDIGRPVMQGQSVPVVIKTLVFEQ</sequence>
<dbReference type="PIRSF" id="PIRSF012293">
    <property type="entry name" value="EutA"/>
    <property type="match status" value="1"/>
</dbReference>
<dbReference type="EMBL" id="BAABKX010000030">
    <property type="protein sequence ID" value="GAA5065993.1"/>
    <property type="molecule type" value="Genomic_DNA"/>
</dbReference>
<gene>
    <name evidence="1" type="primary">eutA</name>
    <name evidence="1" type="ORF">GCM10025751_57480</name>
</gene>
<comment type="caution">
    <text evidence="1">The sequence shown here is derived from an EMBL/GenBank/DDBJ whole genome shotgun (WGS) entry which is preliminary data.</text>
</comment>
<dbReference type="GeneID" id="68617358"/>